<keyword evidence="10" id="KW-1185">Reference proteome</keyword>
<evidence type="ECO:0000256" key="2">
    <source>
        <dbReference type="ARBA" id="ARBA00022475"/>
    </source>
</evidence>
<dbReference type="Proteomes" id="UP000579945">
    <property type="component" value="Unassembled WGS sequence"/>
</dbReference>
<feature type="transmembrane region" description="Helical" evidence="7">
    <location>
        <begin position="411"/>
        <end position="432"/>
    </location>
</feature>
<protein>
    <recommendedName>
        <fullName evidence="8">ABC3 transporter permease C-terminal domain-containing protein</fullName>
    </recommendedName>
</protein>
<evidence type="ECO:0000256" key="7">
    <source>
        <dbReference type="SAM" id="Phobius"/>
    </source>
</evidence>
<evidence type="ECO:0000256" key="4">
    <source>
        <dbReference type="ARBA" id="ARBA00022989"/>
    </source>
</evidence>
<sequence length="1062" mass="109882">MRGRTTWVLKRAVSEPLLPLTAFAAILLATTTLVSLSIYISSVVDVGVRWSVTHADGADTSAEVSTWIKGATFPQADAAVRAQAAESFGRFRPETVSSVTSSAFHGEDGAQLFFATRSDLERRAKLVQGRWAGPGAGPLQATLAQDSAQRLGVRAGQELTVRRGETGPPTTVLVTGVFATPDDLYPRLDPARSSLMLSQESFMERFTDQMLGSWYVMPDLSGVSTGDLAGLAAAAARLPDQLKARPACADCTVREELSAYLGQLDRSALVGQSTMLVPVLQLLILAGYSLMLTARMLADRRRMEVALLRARGAGMGGLVSLSLTEALLIALPSVLIAPFVAPHVLNGVSGLLWARAGAVRVPAAPEPVTFAIAALAALAGAALLAASAVRSARRTYVEEQAARGRGDRRGVLARAGGDLALLVVAALAVWQLTRYGSPVTATTGGVLGIDPMLVTGPALALLSGGMLGMRLVPWTSRIVSALTSRRTTLAPALGAWQVSRRPLRYVGPALLLTMAVAIGVLSITTTTTWESSQRDQAGHRVGADLRISPVLDQGEVGGLGAGRVYARLPGVRAVSPAFRDSVAIGAGSAQLLALDADRLAEVMNLREDLSATPLADLASALKAGRPSLGSVPIPGTPSVLSLPLRTQAPAPLDAAILLTDADGVRWRLGLTDRGAGDERHLVADLASPAGRAGKIAYPLALRGFSFGETGAPVVLGALTADQAEVPLPADVVWTGFEQSSLQGAAGVGEGRAKEVQAGEGALFGLDAIPARGKAVVLALPPDTPPERVFGGTVDGRATLPQPLPVVITDELAAQEKLSAGTKLFLPFDATTSHLVVAAVVDSLPGTEVGEPAVLVDLPTIADRDVLTVNAPPRVTEWWAATADGDPSAATAVLAAHPGWSARVLDRQTVFTELRDDPLAGGLQGALLVGFAAAVIFAGLGFAVNAAVAARERSAELGLLHALGVSFRQVLGLLAVEQTFLIGLGLVGGTLLAGGMATVVVPHLVLSGQVTAVTPPVRLDIPWIQTAILLTVIAAALFAIVAALAGSLRRRGLVRARHAGEDA</sequence>
<evidence type="ECO:0000256" key="5">
    <source>
        <dbReference type="ARBA" id="ARBA00023136"/>
    </source>
</evidence>
<evidence type="ECO:0000313" key="10">
    <source>
        <dbReference type="Proteomes" id="UP000579945"/>
    </source>
</evidence>
<dbReference type="EMBL" id="JACIBV010000001">
    <property type="protein sequence ID" value="MBB3732614.1"/>
    <property type="molecule type" value="Genomic_DNA"/>
</dbReference>
<evidence type="ECO:0000313" key="9">
    <source>
        <dbReference type="EMBL" id="MBB3732614.1"/>
    </source>
</evidence>
<feature type="transmembrane region" description="Helical" evidence="7">
    <location>
        <begin position="452"/>
        <end position="472"/>
    </location>
</feature>
<keyword evidence="4 7" id="KW-1133">Transmembrane helix</keyword>
<dbReference type="PANTHER" id="PTHR30572">
    <property type="entry name" value="MEMBRANE COMPONENT OF TRANSPORTER-RELATED"/>
    <property type="match status" value="1"/>
</dbReference>
<feature type="transmembrane region" description="Helical" evidence="7">
    <location>
        <begin position="368"/>
        <end position="390"/>
    </location>
</feature>
<gene>
    <name evidence="9" type="ORF">FHR33_008474</name>
</gene>
<feature type="transmembrane region" description="Helical" evidence="7">
    <location>
        <begin position="924"/>
        <end position="948"/>
    </location>
</feature>
<dbReference type="AlphaFoldDB" id="A0A7W5VAP4"/>
<keyword evidence="2" id="KW-1003">Cell membrane</keyword>
<evidence type="ECO:0000259" key="8">
    <source>
        <dbReference type="Pfam" id="PF02687"/>
    </source>
</evidence>
<name>A0A7W5VAP4_9ACTN</name>
<dbReference type="PANTHER" id="PTHR30572:SF4">
    <property type="entry name" value="ABC TRANSPORTER PERMEASE YTRF"/>
    <property type="match status" value="1"/>
</dbReference>
<feature type="domain" description="ABC3 transporter permease C-terminal" evidence="8">
    <location>
        <begin position="281"/>
        <end position="395"/>
    </location>
</feature>
<reference evidence="9 10" key="1">
    <citation type="submission" date="2020-08" db="EMBL/GenBank/DDBJ databases">
        <title>Sequencing the genomes of 1000 actinobacteria strains.</title>
        <authorList>
            <person name="Klenk H.-P."/>
        </authorList>
    </citation>
    <scope>NUCLEOTIDE SEQUENCE [LARGE SCALE GENOMIC DNA]</scope>
    <source>
        <strain evidence="9 10">DSM 44320</strain>
    </source>
</reference>
<organism evidence="9 10">
    <name type="scientific">Nonomuraea dietziae</name>
    <dbReference type="NCBI Taxonomy" id="65515"/>
    <lineage>
        <taxon>Bacteria</taxon>
        <taxon>Bacillati</taxon>
        <taxon>Actinomycetota</taxon>
        <taxon>Actinomycetes</taxon>
        <taxon>Streptosporangiales</taxon>
        <taxon>Streptosporangiaceae</taxon>
        <taxon>Nonomuraea</taxon>
    </lineage>
</organism>
<keyword evidence="5 7" id="KW-0472">Membrane</keyword>
<comment type="caution">
    <text evidence="9">The sequence shown here is derived from an EMBL/GenBank/DDBJ whole genome shotgun (WGS) entry which is preliminary data.</text>
</comment>
<dbReference type="InterPro" id="IPR003838">
    <property type="entry name" value="ABC3_permease_C"/>
</dbReference>
<feature type="transmembrane region" description="Helical" evidence="7">
    <location>
        <begin position="969"/>
        <end position="1000"/>
    </location>
</feature>
<feature type="transmembrane region" description="Helical" evidence="7">
    <location>
        <begin position="318"/>
        <end position="341"/>
    </location>
</feature>
<feature type="transmembrane region" description="Helical" evidence="7">
    <location>
        <begin position="275"/>
        <end position="297"/>
    </location>
</feature>
<dbReference type="GeneID" id="95394638"/>
<comment type="similarity">
    <text evidence="6">Belongs to the ABC-4 integral membrane protein family.</text>
</comment>
<dbReference type="GO" id="GO:0005886">
    <property type="term" value="C:plasma membrane"/>
    <property type="evidence" value="ECO:0007669"/>
    <property type="project" value="UniProtKB-SubCell"/>
</dbReference>
<feature type="domain" description="ABC3 transporter permease C-terminal" evidence="8">
    <location>
        <begin position="930"/>
        <end position="1043"/>
    </location>
</feature>
<evidence type="ECO:0000256" key="1">
    <source>
        <dbReference type="ARBA" id="ARBA00004651"/>
    </source>
</evidence>
<dbReference type="RefSeq" id="WP_183659625.1">
    <property type="nucleotide sequence ID" value="NZ_JACIBV010000001.1"/>
</dbReference>
<comment type="subcellular location">
    <subcellularLocation>
        <location evidence="1">Cell membrane</location>
        <topology evidence="1">Multi-pass membrane protein</topology>
    </subcellularLocation>
</comment>
<feature type="transmembrane region" description="Helical" evidence="7">
    <location>
        <begin position="505"/>
        <end position="524"/>
    </location>
</feature>
<dbReference type="GO" id="GO:0022857">
    <property type="term" value="F:transmembrane transporter activity"/>
    <property type="evidence" value="ECO:0007669"/>
    <property type="project" value="TreeGrafter"/>
</dbReference>
<keyword evidence="3 7" id="KW-0812">Transmembrane</keyword>
<evidence type="ECO:0000256" key="3">
    <source>
        <dbReference type="ARBA" id="ARBA00022692"/>
    </source>
</evidence>
<dbReference type="InterPro" id="IPR050250">
    <property type="entry name" value="Macrolide_Exporter_MacB"/>
</dbReference>
<accession>A0A7W5VAP4</accession>
<feature type="transmembrane region" description="Helical" evidence="7">
    <location>
        <begin position="1020"/>
        <end position="1044"/>
    </location>
</feature>
<dbReference type="Pfam" id="PF02687">
    <property type="entry name" value="FtsX"/>
    <property type="match status" value="2"/>
</dbReference>
<evidence type="ECO:0000256" key="6">
    <source>
        <dbReference type="ARBA" id="ARBA00038076"/>
    </source>
</evidence>
<proteinExistence type="inferred from homology"/>